<reference evidence="2" key="1">
    <citation type="submission" date="2022-06" db="EMBL/GenBank/DDBJ databases">
        <title>Genome Sequence of Candolleomyces eurysporus.</title>
        <authorList>
            <person name="Buettner E."/>
        </authorList>
    </citation>
    <scope>NUCLEOTIDE SEQUENCE</scope>
    <source>
        <strain evidence="2">VTCC 930004</strain>
    </source>
</reference>
<evidence type="ECO:0000313" key="3">
    <source>
        <dbReference type="Proteomes" id="UP001140091"/>
    </source>
</evidence>
<sequence length="572" mass="63717">MEARLEALKQEATSASSSASVPILTDNDSDSGSMAGSLDDFDLPQDSRGDDENWEDVIDEASHRNMVDGSVQYLEAICGTGIFAKHLTPDEAADQLYERWKALIPSLVPPLLQYMDSTQGKEWARPSSTLKSKCTQGDSCPKTTHTVTALLFACKYLGLTAGLPQLKPDSSRFPRVYGAVTAMSAALNASYRKRAFIVTNAQGNKVKEPFRKGLGYALQWYDCILVEVERQKAQAVASKFYELFKKFHSEAQSLYTVINVSDDFPALKGVDLEFVRRLYLLREIKATVQRKATSTFWEFDKLDRAAGGKDIALGTKMHQHVRSSMSKKTAALTATIKRYNTECQALAAMRPPGCQIPIPDPLPTSMAELKKDTSLMENVWIEPVTDDSHRWVHDQDVRDGIRAMLRLKRCREERRRLGVEADNMLRWYQRELQAISAAIDDPSNLYLVSQLRLQFEEVAALKSTWATTLIPEASYDAHLGSIRQSAGSSPLTWVPIILSDELMSSSELDVLAAEADFEHSQAEAAEHDPSMRPSVEEVCFNDLYEEQVGLEVTAQGEVSTPPYLHSDLAGTE</sequence>
<protein>
    <submittedName>
        <fullName evidence="2">Uncharacterized protein</fullName>
    </submittedName>
</protein>
<dbReference type="Proteomes" id="UP001140091">
    <property type="component" value="Unassembled WGS sequence"/>
</dbReference>
<keyword evidence="3" id="KW-1185">Reference proteome</keyword>
<feature type="compositionally biased region" description="Polar residues" evidence="1">
    <location>
        <begin position="11"/>
        <end position="20"/>
    </location>
</feature>
<comment type="caution">
    <text evidence="2">The sequence shown here is derived from an EMBL/GenBank/DDBJ whole genome shotgun (WGS) entry which is preliminary data.</text>
</comment>
<feature type="non-terminal residue" evidence="2">
    <location>
        <position position="572"/>
    </location>
</feature>
<dbReference type="OrthoDB" id="3364670at2759"/>
<evidence type="ECO:0000256" key="1">
    <source>
        <dbReference type="SAM" id="MobiDB-lite"/>
    </source>
</evidence>
<proteinExistence type="predicted"/>
<dbReference type="AlphaFoldDB" id="A0A9W8JPR3"/>
<dbReference type="EMBL" id="JANBPK010000711">
    <property type="protein sequence ID" value="KAJ2934713.1"/>
    <property type="molecule type" value="Genomic_DNA"/>
</dbReference>
<dbReference type="PANTHER" id="PTHR33096">
    <property type="entry name" value="CXC2 DOMAIN-CONTAINING PROTEIN"/>
    <property type="match status" value="1"/>
</dbReference>
<accession>A0A9W8JPR3</accession>
<dbReference type="PANTHER" id="PTHR33096:SF1">
    <property type="entry name" value="CXC1-LIKE CYSTEINE CLUSTER ASSOCIATED WITH KDZ TRANSPOSASES DOMAIN-CONTAINING PROTEIN"/>
    <property type="match status" value="1"/>
</dbReference>
<gene>
    <name evidence="2" type="ORF">H1R20_g2362</name>
</gene>
<name>A0A9W8JPR3_9AGAR</name>
<evidence type="ECO:0000313" key="2">
    <source>
        <dbReference type="EMBL" id="KAJ2934713.1"/>
    </source>
</evidence>
<organism evidence="2 3">
    <name type="scientific">Candolleomyces eurysporus</name>
    <dbReference type="NCBI Taxonomy" id="2828524"/>
    <lineage>
        <taxon>Eukaryota</taxon>
        <taxon>Fungi</taxon>
        <taxon>Dikarya</taxon>
        <taxon>Basidiomycota</taxon>
        <taxon>Agaricomycotina</taxon>
        <taxon>Agaricomycetes</taxon>
        <taxon>Agaricomycetidae</taxon>
        <taxon>Agaricales</taxon>
        <taxon>Agaricineae</taxon>
        <taxon>Psathyrellaceae</taxon>
        <taxon>Candolleomyces</taxon>
    </lineage>
</organism>
<feature type="region of interest" description="Disordered" evidence="1">
    <location>
        <begin position="1"/>
        <end position="52"/>
    </location>
</feature>